<dbReference type="InterPro" id="IPR003607">
    <property type="entry name" value="HD/PDEase_dom"/>
</dbReference>
<feature type="transmembrane region" description="Helical" evidence="2">
    <location>
        <begin position="6"/>
        <end position="26"/>
    </location>
</feature>
<protein>
    <submittedName>
        <fullName evidence="5">HD-GYP domain-containing protein</fullName>
    </submittedName>
</protein>
<dbReference type="PROSITE" id="PS51832">
    <property type="entry name" value="HD_GYP"/>
    <property type="match status" value="1"/>
</dbReference>
<dbReference type="HOGENOM" id="CLU_496882_0_0_0"/>
<dbReference type="Proteomes" id="UP000005730">
    <property type="component" value="Chromosome"/>
</dbReference>
<dbReference type="SMART" id="SM00471">
    <property type="entry name" value="HDc"/>
    <property type="match status" value="1"/>
</dbReference>
<dbReference type="AlphaFoldDB" id="H0UNH4"/>
<dbReference type="Gene3D" id="6.10.340.10">
    <property type="match status" value="1"/>
</dbReference>
<dbReference type="CDD" id="cd00077">
    <property type="entry name" value="HDc"/>
    <property type="match status" value="1"/>
</dbReference>
<keyword evidence="2" id="KW-1133">Transmembrane helix</keyword>
<evidence type="ECO:0000313" key="6">
    <source>
        <dbReference type="Proteomes" id="UP000005730"/>
    </source>
</evidence>
<dbReference type="GO" id="GO:0007165">
    <property type="term" value="P:signal transduction"/>
    <property type="evidence" value="ECO:0007669"/>
    <property type="project" value="InterPro"/>
</dbReference>
<feature type="domain" description="HD-GYP" evidence="4">
    <location>
        <begin position="362"/>
        <end position="548"/>
    </location>
</feature>
<proteinExistence type="predicted"/>
<reference evidence="5 6" key="1">
    <citation type="submission" date="2011-10" db="EMBL/GenBank/DDBJ databases">
        <title>The Noncontiguous Finished genome of Thermanaerovibrio velox DSM 12556.</title>
        <authorList>
            <consortium name="US DOE Joint Genome Institute (JGI-PGF)"/>
            <person name="Lucas S."/>
            <person name="Copeland A."/>
            <person name="Lapidus A."/>
            <person name="Glavina del Rio T."/>
            <person name="Dalin E."/>
            <person name="Tice H."/>
            <person name="Bruce D."/>
            <person name="Goodwin L."/>
            <person name="Pitluck S."/>
            <person name="Peters L."/>
            <person name="Mikhailova N."/>
            <person name="Teshima H."/>
            <person name="Kyrpides N."/>
            <person name="Mavromatis K."/>
            <person name="Ivanova N."/>
            <person name="Markowitz V."/>
            <person name="Cheng J.-F."/>
            <person name="Hugenholtz P."/>
            <person name="Woyke T."/>
            <person name="Wu D."/>
            <person name="Spring S."/>
            <person name="Brambilla E.-M."/>
            <person name="Klenk H.-P."/>
            <person name="Eisen J.A."/>
        </authorList>
    </citation>
    <scope>NUCLEOTIDE SEQUENCE [LARGE SCALE GENOMIC DNA]</scope>
    <source>
        <strain evidence="5 6">DSM 12556</strain>
    </source>
</reference>
<sequence length="548" mass="63355">MTVRSKALWAMISFCVLFFAVFALTYRWSMLQEADRADQISLGQDLNRIYMTLKQEQRELLRITRDWANWDDTYDFVQNGTFRFLDASLSPEKMALTIQVDDLAVAMQSGHILFTRSLMPGTLKPRETPYNLPGLFKPQGPLFPPTVPDEGRVGFMWLGRYPAIVAAYPIRDSKEQMPRTGLFFVSRSLQGERLRKIADITQLNIRIVPNHEIPQGLKFNPDDDVPMGRWILDPSEHEGYVMLRNFDDKGAFWVAVKAKRDRYQRAMGEMLRNGAMMLFMATTLGILALWVLDRFILSRVENLHRTIQDIKFYSDETVPVDDCEDEISALGKTLNEALNAIRENFREREKAEMDARLAHLELAEAYEKTIEGWSLALDLRDKETEGHTRRVTELTVALAERMGYPEDRIIHLRRGAILHDIGKLGIPDSILLKQGPLTDEEWEIMKRHPLYAYDMLTPIQYLHPAIPIPYCHHEKWDGTGYPQGLKGTAIPLSARMFAVVDIWDALTSDRPYRKAWERQRTMEYIASLKGYHLDPDVVAHFLNMMDRS</sequence>
<organism evidence="5 6">
    <name type="scientific">Thermanaerovibrio velox DSM 12556</name>
    <dbReference type="NCBI Taxonomy" id="926567"/>
    <lineage>
        <taxon>Bacteria</taxon>
        <taxon>Thermotogati</taxon>
        <taxon>Synergistota</taxon>
        <taxon>Synergistia</taxon>
        <taxon>Synergistales</taxon>
        <taxon>Synergistaceae</taxon>
        <taxon>Thermanaerovibrio</taxon>
    </lineage>
</organism>
<feature type="domain" description="HAMP" evidence="3">
    <location>
        <begin position="294"/>
        <end position="346"/>
    </location>
</feature>
<dbReference type="InterPro" id="IPR037522">
    <property type="entry name" value="HD_GYP_dom"/>
</dbReference>
<feature type="transmembrane region" description="Helical" evidence="2">
    <location>
        <begin position="270"/>
        <end position="292"/>
    </location>
</feature>
<dbReference type="Gene3D" id="1.10.3210.10">
    <property type="entry name" value="Hypothetical protein af1432"/>
    <property type="match status" value="1"/>
</dbReference>
<evidence type="ECO:0000256" key="1">
    <source>
        <dbReference type="SAM" id="Coils"/>
    </source>
</evidence>
<dbReference type="SUPFAM" id="SSF109604">
    <property type="entry name" value="HD-domain/PDEase-like"/>
    <property type="match status" value="1"/>
</dbReference>
<dbReference type="PROSITE" id="PS50885">
    <property type="entry name" value="HAMP"/>
    <property type="match status" value="1"/>
</dbReference>
<dbReference type="InterPro" id="IPR003660">
    <property type="entry name" value="HAMP_dom"/>
</dbReference>
<dbReference type="eggNOG" id="COG3322">
    <property type="taxonomic scope" value="Bacteria"/>
</dbReference>
<dbReference type="eggNOG" id="COG3437">
    <property type="taxonomic scope" value="Bacteria"/>
</dbReference>
<dbReference type="PANTHER" id="PTHR45228">
    <property type="entry name" value="CYCLIC DI-GMP PHOSPHODIESTERASE TM_0186-RELATED"/>
    <property type="match status" value="1"/>
</dbReference>
<evidence type="ECO:0000259" key="4">
    <source>
        <dbReference type="PROSITE" id="PS51832"/>
    </source>
</evidence>
<dbReference type="STRING" id="926567.TheveDRAFT_0197"/>
<evidence type="ECO:0000259" key="3">
    <source>
        <dbReference type="PROSITE" id="PS50885"/>
    </source>
</evidence>
<gene>
    <name evidence="5" type="ORF">TheveDRAFT_0197</name>
</gene>
<dbReference type="RefSeq" id="WP_006582874.1">
    <property type="nucleotide sequence ID" value="NZ_CM001377.1"/>
</dbReference>
<accession>H0UNH4</accession>
<evidence type="ECO:0000313" key="5">
    <source>
        <dbReference type="EMBL" id="EHM09381.1"/>
    </source>
</evidence>
<name>H0UNH4_9BACT</name>
<evidence type="ECO:0000256" key="2">
    <source>
        <dbReference type="SAM" id="Phobius"/>
    </source>
</evidence>
<dbReference type="InterPro" id="IPR007892">
    <property type="entry name" value="CHASE4"/>
</dbReference>
<dbReference type="Pfam" id="PF13487">
    <property type="entry name" value="HD_5"/>
    <property type="match status" value="1"/>
</dbReference>
<dbReference type="PANTHER" id="PTHR45228:SF1">
    <property type="entry name" value="CYCLIC DI-GMP PHOSPHODIESTERASE TM_0186"/>
    <property type="match status" value="1"/>
</dbReference>
<dbReference type="GO" id="GO:0016020">
    <property type="term" value="C:membrane"/>
    <property type="evidence" value="ECO:0007669"/>
    <property type="project" value="InterPro"/>
</dbReference>
<feature type="coiled-coil region" evidence="1">
    <location>
        <begin position="320"/>
        <end position="354"/>
    </location>
</feature>
<keyword evidence="6" id="KW-1185">Reference proteome</keyword>
<keyword evidence="2" id="KW-0812">Transmembrane</keyword>
<keyword evidence="1" id="KW-0175">Coiled coil</keyword>
<dbReference type="Pfam" id="PF05228">
    <property type="entry name" value="CHASE4"/>
    <property type="match status" value="1"/>
</dbReference>
<dbReference type="EMBL" id="CM001377">
    <property type="protein sequence ID" value="EHM09381.1"/>
    <property type="molecule type" value="Genomic_DNA"/>
</dbReference>
<dbReference type="InterPro" id="IPR052020">
    <property type="entry name" value="Cyclic_di-GMP/3'3'-cGAMP_PDE"/>
</dbReference>
<keyword evidence="2" id="KW-0472">Membrane</keyword>